<dbReference type="RefSeq" id="XP_031580114.1">
    <property type="nucleotide sequence ID" value="XM_031725280.1"/>
</dbReference>
<name>A0A179UXF3_BLAGS</name>
<dbReference type="AlphaFoldDB" id="A0A179UXF3"/>
<evidence type="ECO:0000313" key="2">
    <source>
        <dbReference type="Proteomes" id="UP000002038"/>
    </source>
</evidence>
<reference evidence="2" key="1">
    <citation type="journal article" date="2015" name="PLoS Genet.">
        <title>The dynamic genome and transcriptome of the human fungal pathogen Blastomyces and close relative Emmonsia.</title>
        <authorList>
            <person name="Munoz J.F."/>
            <person name="Gauthier G.M."/>
            <person name="Desjardins C.A."/>
            <person name="Gallo J.E."/>
            <person name="Holder J."/>
            <person name="Sullivan T.D."/>
            <person name="Marty A.J."/>
            <person name="Carmen J.C."/>
            <person name="Chen Z."/>
            <person name="Ding L."/>
            <person name="Gujja S."/>
            <person name="Magrini V."/>
            <person name="Misas E."/>
            <person name="Mitreva M."/>
            <person name="Priest M."/>
            <person name="Saif S."/>
            <person name="Whiston E.A."/>
            <person name="Young S."/>
            <person name="Zeng Q."/>
            <person name="Goldman W.E."/>
            <person name="Mardis E.R."/>
            <person name="Taylor J.W."/>
            <person name="McEwen J.G."/>
            <person name="Clay O.K."/>
            <person name="Klein B.S."/>
            <person name="Cuomo C.A."/>
        </authorList>
    </citation>
    <scope>NUCLEOTIDE SEQUENCE [LARGE SCALE GENOMIC DNA]</scope>
    <source>
        <strain evidence="2">SLH14081</strain>
    </source>
</reference>
<dbReference type="Proteomes" id="UP000002038">
    <property type="component" value="Unassembled WGS sequence"/>
</dbReference>
<proteinExistence type="predicted"/>
<dbReference type="EMBL" id="GG657465">
    <property type="protein sequence ID" value="OAT11909.1"/>
    <property type="molecule type" value="Genomic_DNA"/>
</dbReference>
<dbReference type="VEuPathDB" id="FungiDB:BDBG_17596"/>
<dbReference type="KEGG" id="bgh:BDBG_17596"/>
<evidence type="ECO:0000313" key="1">
    <source>
        <dbReference type="EMBL" id="OAT11909.1"/>
    </source>
</evidence>
<sequence>MRIELLEATVPRTKLSLSSSLNDHTGSYTTVLAGRGGGVTTAVGGAEDRPDADALTGRTTAATREAGGGVAMRAVLPRLIDTTVSNLAFLMATEAAAAP</sequence>
<keyword evidence="2" id="KW-1185">Reference proteome</keyword>
<accession>A0A179UXF3</accession>
<organism evidence="1 2">
    <name type="scientific">Blastomyces gilchristii (strain SLH14081)</name>
    <name type="common">Blastomyces dermatitidis</name>
    <dbReference type="NCBI Taxonomy" id="559298"/>
    <lineage>
        <taxon>Eukaryota</taxon>
        <taxon>Fungi</taxon>
        <taxon>Dikarya</taxon>
        <taxon>Ascomycota</taxon>
        <taxon>Pezizomycotina</taxon>
        <taxon>Eurotiomycetes</taxon>
        <taxon>Eurotiomycetidae</taxon>
        <taxon>Onygenales</taxon>
        <taxon>Ajellomycetaceae</taxon>
        <taxon>Blastomyces</taxon>
    </lineage>
</organism>
<gene>
    <name evidence="1" type="ORF">BDBG_17596</name>
</gene>
<protein>
    <submittedName>
        <fullName evidence="1">Uncharacterized protein</fullName>
    </submittedName>
</protein>
<dbReference type="GeneID" id="42529242"/>